<comment type="caution">
    <text evidence="2">The sequence shown here is derived from an EMBL/GenBank/DDBJ whole genome shotgun (WGS) entry which is preliminary data.</text>
</comment>
<dbReference type="EMBL" id="BAEP01000004">
    <property type="protein sequence ID" value="GAC22541.1"/>
    <property type="molecule type" value="Genomic_DNA"/>
</dbReference>
<sequence>MEAVMKLISLKHVFPVLCLSVTSMNTGATVIDNVDNLNGIYFTESFQASSEPSSATNSEPSNVVQPLDSPNLGVICDDTILSSIPCGGGDDEIDPGYAGKGVGTYTVTNNLVNSTLVGFGITNVDTVAWIDDELDAWVGNQYVSYTAMTIDASNWQTQKLYGVDDEVNTAQDLYGDIDDFFKDGENTLNWYSYFDGALGYGQTWGGFKFYGDGPRSSLYGILEVDGSSTVFANGITPTSVTTTPDATNVPAPGTLALLALGLFGVVLRRRK</sequence>
<protein>
    <submittedName>
        <fullName evidence="2">PEP motif-containing protein</fullName>
    </submittedName>
</protein>
<evidence type="ECO:0000313" key="3">
    <source>
        <dbReference type="Proteomes" id="UP000006263"/>
    </source>
</evidence>
<dbReference type="InterPro" id="IPR013424">
    <property type="entry name" value="Ice-binding_C"/>
</dbReference>
<name>K6YEY7_9ALTE</name>
<evidence type="ECO:0000313" key="2">
    <source>
        <dbReference type="EMBL" id="GAC22541.1"/>
    </source>
</evidence>
<dbReference type="AlphaFoldDB" id="K6YEY7"/>
<dbReference type="NCBIfam" id="TIGR02595">
    <property type="entry name" value="PEP_CTERM"/>
    <property type="match status" value="1"/>
</dbReference>
<dbReference type="InterPro" id="IPR017756">
    <property type="entry name" value="TM_Gly-Cys-Arg_CS"/>
</dbReference>
<proteinExistence type="predicted"/>
<dbReference type="Proteomes" id="UP000006263">
    <property type="component" value="Unassembled WGS sequence"/>
</dbReference>
<evidence type="ECO:0000259" key="1">
    <source>
        <dbReference type="Pfam" id="PF07589"/>
    </source>
</evidence>
<accession>K6YEY7</accession>
<dbReference type="Pfam" id="PF07589">
    <property type="entry name" value="PEP-CTERM"/>
    <property type="match status" value="1"/>
</dbReference>
<dbReference type="NCBIfam" id="TIGR03382">
    <property type="entry name" value="GC_trans_RRR"/>
    <property type="match status" value="1"/>
</dbReference>
<feature type="domain" description="Ice-binding protein C-terminal" evidence="1">
    <location>
        <begin position="249"/>
        <end position="270"/>
    </location>
</feature>
<reference evidence="2 3" key="1">
    <citation type="journal article" date="2017" name="Antonie Van Leeuwenhoek">
        <title>Rhizobium rhizosphaerae sp. nov., a novel species isolated from rice rhizosphere.</title>
        <authorList>
            <person name="Zhao J.J."/>
            <person name="Zhang J."/>
            <person name="Zhang R.J."/>
            <person name="Zhang C.W."/>
            <person name="Yin H.Q."/>
            <person name="Zhang X.X."/>
        </authorList>
    </citation>
    <scope>NUCLEOTIDE SEQUENCE [LARGE SCALE GENOMIC DNA]</scope>
    <source>
        <strain evidence="2 3">KMM 241</strain>
    </source>
</reference>
<gene>
    <name evidence="2" type="ORF">GMES_0232</name>
</gene>
<organism evidence="2 3">
    <name type="scientific">Paraglaciecola mesophila KMM 241</name>
    <dbReference type="NCBI Taxonomy" id="1128912"/>
    <lineage>
        <taxon>Bacteria</taxon>
        <taxon>Pseudomonadati</taxon>
        <taxon>Pseudomonadota</taxon>
        <taxon>Gammaproteobacteria</taxon>
        <taxon>Alteromonadales</taxon>
        <taxon>Alteromonadaceae</taxon>
        <taxon>Paraglaciecola</taxon>
    </lineage>
</organism>
<dbReference type="eggNOG" id="ENOG5033T37">
    <property type="taxonomic scope" value="Bacteria"/>
</dbReference>